<sequence length="79" mass="9642">MRILKEIPHEHCKITLLTWNQKYIVKIEQGLLEQIYKISEVEVMSPEEVEQAVLREDFMAKVLHRFEEMHQDWYQTLDI</sequence>
<name>A0A846MSR8_9BACT</name>
<accession>A0A846MSR8</accession>
<dbReference type="RefSeq" id="WP_166920319.1">
    <property type="nucleotide sequence ID" value="NZ_JAASRN010000003.1"/>
</dbReference>
<dbReference type="AlphaFoldDB" id="A0A846MSR8"/>
<protein>
    <submittedName>
        <fullName evidence="1">Uncharacterized protein</fullName>
    </submittedName>
</protein>
<dbReference type="Proteomes" id="UP000537126">
    <property type="component" value="Unassembled WGS sequence"/>
</dbReference>
<gene>
    <name evidence="1" type="ORF">FHS56_002020</name>
</gene>
<keyword evidence="2" id="KW-1185">Reference proteome</keyword>
<reference evidence="1 2" key="1">
    <citation type="submission" date="2020-03" db="EMBL/GenBank/DDBJ databases">
        <title>Genomic Encyclopedia of Type Strains, Phase IV (KMG-IV): sequencing the most valuable type-strain genomes for metagenomic binning, comparative biology and taxonomic classification.</title>
        <authorList>
            <person name="Goeker M."/>
        </authorList>
    </citation>
    <scope>NUCLEOTIDE SEQUENCE [LARGE SCALE GENOMIC DNA]</scope>
    <source>
        <strain evidence="1 2">DSM 5718</strain>
    </source>
</reference>
<comment type="caution">
    <text evidence="1">The sequence shown here is derived from an EMBL/GenBank/DDBJ whole genome shotgun (WGS) entry which is preliminary data.</text>
</comment>
<evidence type="ECO:0000313" key="1">
    <source>
        <dbReference type="EMBL" id="NIK74495.1"/>
    </source>
</evidence>
<proteinExistence type="predicted"/>
<dbReference type="EMBL" id="JAASRN010000003">
    <property type="protein sequence ID" value="NIK74495.1"/>
    <property type="molecule type" value="Genomic_DNA"/>
</dbReference>
<organism evidence="1 2">
    <name type="scientific">Thermonema lapsum</name>
    <dbReference type="NCBI Taxonomy" id="28195"/>
    <lineage>
        <taxon>Bacteria</taxon>
        <taxon>Pseudomonadati</taxon>
        <taxon>Bacteroidota</taxon>
        <taxon>Cytophagia</taxon>
        <taxon>Cytophagales</taxon>
        <taxon>Thermonemataceae</taxon>
        <taxon>Thermonema</taxon>
    </lineage>
</organism>
<evidence type="ECO:0000313" key="2">
    <source>
        <dbReference type="Proteomes" id="UP000537126"/>
    </source>
</evidence>